<dbReference type="Pfam" id="PF04186">
    <property type="entry name" value="FxsA"/>
    <property type="match status" value="1"/>
</dbReference>
<evidence type="ECO:0000313" key="3">
    <source>
        <dbReference type="Proteomes" id="UP001236652"/>
    </source>
</evidence>
<keyword evidence="1" id="KW-0812">Transmembrane</keyword>
<dbReference type="RefSeq" id="WP_231417441.1">
    <property type="nucleotide sequence ID" value="NZ_CP126446.1"/>
</dbReference>
<dbReference type="InterPro" id="IPR007313">
    <property type="entry name" value="FxsA"/>
</dbReference>
<evidence type="ECO:0000313" key="2">
    <source>
        <dbReference type="EMBL" id="WIF97196.1"/>
    </source>
</evidence>
<keyword evidence="1" id="KW-1133">Transmembrane helix</keyword>
<dbReference type="Proteomes" id="UP001236652">
    <property type="component" value="Chromosome"/>
</dbReference>
<feature type="transmembrane region" description="Helical" evidence="1">
    <location>
        <begin position="5"/>
        <end position="24"/>
    </location>
</feature>
<accession>A0ABY8UZZ4</accession>
<protein>
    <submittedName>
        <fullName evidence="2">FxsA family protein</fullName>
    </submittedName>
</protein>
<name>A0ABY8UZZ4_9BACI</name>
<sequence>MFRWLLIFILVVPALEIGVLVWAGNLVGPWWVILLIIATGILGAFLAKKQGMETLNRARDHVQRGMVPQEEIFDGVCILIGAVVLFTPGFITDAIGFILLLPITRMPLKRSLQKAVKRMMENGTITIFRR</sequence>
<proteinExistence type="predicted"/>
<keyword evidence="1" id="KW-0472">Membrane</keyword>
<dbReference type="NCBIfam" id="NF008528">
    <property type="entry name" value="PRK11463.1-2"/>
    <property type="match status" value="1"/>
</dbReference>
<dbReference type="PANTHER" id="PTHR35335:SF1">
    <property type="entry name" value="UPF0716 PROTEIN FXSA"/>
    <property type="match status" value="1"/>
</dbReference>
<dbReference type="EMBL" id="CP126446">
    <property type="protein sequence ID" value="WIF97196.1"/>
    <property type="molecule type" value="Genomic_DNA"/>
</dbReference>
<dbReference type="PANTHER" id="PTHR35335">
    <property type="entry name" value="UPF0716 PROTEIN FXSA"/>
    <property type="match status" value="1"/>
</dbReference>
<reference evidence="2 3" key="1">
    <citation type="submission" date="2023-05" db="EMBL/GenBank/DDBJ databases">
        <title>Comparative genomics reveals the evidence of polycyclic aromatic hydrocarbons degradation in moderately halophilic genus Pontibacillus.</title>
        <authorList>
            <person name="Yang H."/>
            <person name="Qian Z."/>
        </authorList>
    </citation>
    <scope>NUCLEOTIDE SEQUENCE [LARGE SCALE GENOMIC DNA]</scope>
    <source>
        <strain evidence="3">HN14</strain>
    </source>
</reference>
<evidence type="ECO:0000256" key="1">
    <source>
        <dbReference type="SAM" id="Phobius"/>
    </source>
</evidence>
<gene>
    <name evidence="2" type="ORF">QNI29_15825</name>
</gene>
<feature type="transmembrane region" description="Helical" evidence="1">
    <location>
        <begin position="30"/>
        <end position="47"/>
    </location>
</feature>
<feature type="transmembrane region" description="Helical" evidence="1">
    <location>
        <begin position="76"/>
        <end position="103"/>
    </location>
</feature>
<keyword evidence="3" id="KW-1185">Reference proteome</keyword>
<organism evidence="2 3">
    <name type="scientific">Pontibacillus chungwhensis</name>
    <dbReference type="NCBI Taxonomy" id="265426"/>
    <lineage>
        <taxon>Bacteria</taxon>
        <taxon>Bacillati</taxon>
        <taxon>Bacillota</taxon>
        <taxon>Bacilli</taxon>
        <taxon>Bacillales</taxon>
        <taxon>Bacillaceae</taxon>
        <taxon>Pontibacillus</taxon>
    </lineage>
</organism>